<dbReference type="AlphaFoldDB" id="A0A9R0ZWS6"/>
<feature type="domain" description="Zinc finger PHD-type" evidence="6">
    <location>
        <begin position="422"/>
        <end position="486"/>
    </location>
</feature>
<dbReference type="InterPro" id="IPR022702">
    <property type="entry name" value="Cytosine_MeTrfase1_RFD"/>
</dbReference>
<evidence type="ECO:0000259" key="6">
    <source>
        <dbReference type="SMART" id="SM00249"/>
    </source>
</evidence>
<dbReference type="Gramene" id="TRITD7Bv1G052220.5">
    <property type="protein sequence ID" value="TRITD7Bv1G052220.5"/>
    <property type="gene ID" value="TRITD7Bv1G052220"/>
</dbReference>
<dbReference type="OMA" id="NIAFECT"/>
<keyword evidence="4" id="KW-0862">Zinc</keyword>
<keyword evidence="2" id="KW-0479">Metal-binding</keyword>
<organism evidence="7 8">
    <name type="scientific">Triticum turgidum subsp. durum</name>
    <name type="common">Durum wheat</name>
    <name type="synonym">Triticum durum</name>
    <dbReference type="NCBI Taxonomy" id="4567"/>
    <lineage>
        <taxon>Eukaryota</taxon>
        <taxon>Viridiplantae</taxon>
        <taxon>Streptophyta</taxon>
        <taxon>Embryophyta</taxon>
        <taxon>Tracheophyta</taxon>
        <taxon>Spermatophyta</taxon>
        <taxon>Magnoliopsida</taxon>
        <taxon>Liliopsida</taxon>
        <taxon>Poales</taxon>
        <taxon>Poaceae</taxon>
        <taxon>BOP clade</taxon>
        <taxon>Pooideae</taxon>
        <taxon>Triticodae</taxon>
        <taxon>Triticeae</taxon>
        <taxon>Triticinae</taxon>
        <taxon>Triticum</taxon>
    </lineage>
</organism>
<keyword evidence="5" id="KW-0539">Nucleus</keyword>
<dbReference type="Pfam" id="PF22908">
    <property type="entry name" value="PHD_NSD"/>
    <property type="match status" value="1"/>
</dbReference>
<dbReference type="EMBL" id="LT934124">
    <property type="protein sequence ID" value="VAI85307.1"/>
    <property type="molecule type" value="Genomic_DNA"/>
</dbReference>
<evidence type="ECO:0000256" key="4">
    <source>
        <dbReference type="ARBA" id="ARBA00022833"/>
    </source>
</evidence>
<comment type="subcellular location">
    <subcellularLocation>
        <location evidence="1">Nucleus</location>
    </subcellularLocation>
</comment>
<protein>
    <recommendedName>
        <fullName evidence="6">Zinc finger PHD-type domain-containing protein</fullName>
    </recommendedName>
</protein>
<dbReference type="GO" id="GO:0005634">
    <property type="term" value="C:nucleus"/>
    <property type="evidence" value="ECO:0007669"/>
    <property type="project" value="UniProtKB-SubCell"/>
</dbReference>
<dbReference type="PANTHER" id="PTHR46235">
    <property type="entry name" value="PHD FINGER-CONTAINING PROTEIN DDB_G0268158"/>
    <property type="match status" value="1"/>
</dbReference>
<dbReference type="Pfam" id="PF12047">
    <property type="entry name" value="DNMT1-RFD"/>
    <property type="match status" value="1"/>
</dbReference>
<dbReference type="PANTHER" id="PTHR46235:SF7">
    <property type="entry name" value="ZINC FINGER PHD-TYPE DOMAIN-CONTAINING PROTEIN"/>
    <property type="match status" value="1"/>
</dbReference>
<dbReference type="Proteomes" id="UP000324705">
    <property type="component" value="Chromosome 7B"/>
</dbReference>
<dbReference type="SUPFAM" id="SSF57903">
    <property type="entry name" value="FYVE/PHD zinc finger"/>
    <property type="match status" value="1"/>
</dbReference>
<dbReference type="InterPro" id="IPR013083">
    <property type="entry name" value="Znf_RING/FYVE/PHD"/>
</dbReference>
<dbReference type="Gene3D" id="3.30.40.10">
    <property type="entry name" value="Zinc/RING finger domain, C3HC4 (zinc finger)"/>
    <property type="match status" value="1"/>
</dbReference>
<evidence type="ECO:0000256" key="1">
    <source>
        <dbReference type="ARBA" id="ARBA00004123"/>
    </source>
</evidence>
<reference evidence="7 8" key="1">
    <citation type="submission" date="2017-09" db="EMBL/GenBank/DDBJ databases">
        <authorList>
            <consortium name="International Durum Wheat Genome Sequencing Consortium (IDWGSC)"/>
            <person name="Milanesi L."/>
        </authorList>
    </citation>
    <scope>NUCLEOTIDE SEQUENCE [LARGE SCALE GENOMIC DNA]</scope>
    <source>
        <strain evidence="8">cv. Svevo</strain>
    </source>
</reference>
<keyword evidence="8" id="KW-1185">Reference proteome</keyword>
<gene>
    <name evidence="7" type="ORF">TRITD_7Bv1G052220</name>
</gene>
<evidence type="ECO:0000256" key="5">
    <source>
        <dbReference type="ARBA" id="ARBA00023242"/>
    </source>
</evidence>
<feature type="domain" description="Zinc finger PHD-type" evidence="6">
    <location>
        <begin position="295"/>
        <end position="348"/>
    </location>
</feature>
<evidence type="ECO:0000256" key="2">
    <source>
        <dbReference type="ARBA" id="ARBA00022723"/>
    </source>
</evidence>
<sequence length="565" mass="64429">MTIFDDDDDAEPQLKVVDNYYFEKAKNEFVCFSTLPLKFDENDKVSGKGIYLRRYPADGAPAVYKQVVAWTVALNREQPKISVLSSDGYWIELDLLKPRKIYWKFARSALTTVQMLHFVKRQPRKLMISLSVHLREVFSKFETEEMEDALGKHHHIIKRCAERDPALMRPRFPYVAVAGELLAAVPIAFVRVQGWSEIEAFVKKKLSEQCKMLAILRRCISQMFLKIFIVNDWKILQSFIKDTSGKYFEDILRSLSTKESFIVVAEPLASGGKGNCDTYSDGNIIGDDGDGTEPICAICDEGGELLSCKGRCKRAFHPTIEAGRKSKCVTLGYTAVQEMNKFICENCRYEQHQCFKCGELDSSHEPNAKVFQCCKLFCGHFYHPKCAAELLQSHSNGACELENKIAAGMPFPCPVHWCSRLDCKIMEEGTERAMWLAGCRRCPRSYHLDCLPREICFKYGNGRIRAWFLSERNLSKRLIIYCTDHEIDPAMGTPCRDHIKFPALLENKGHGSTESTKFQHSEEIRVQHVFGANNQCTWWIGAASGEVVGPSEAWRHGLWHGDWPP</sequence>
<name>A0A9R0ZWS6_TRITD</name>
<dbReference type="GO" id="GO:0008270">
    <property type="term" value="F:zinc ion binding"/>
    <property type="evidence" value="ECO:0007669"/>
    <property type="project" value="UniProtKB-KW"/>
</dbReference>
<accession>A0A9R0ZWS6</accession>
<proteinExistence type="predicted"/>
<evidence type="ECO:0000256" key="3">
    <source>
        <dbReference type="ARBA" id="ARBA00022771"/>
    </source>
</evidence>
<evidence type="ECO:0000313" key="7">
    <source>
        <dbReference type="EMBL" id="VAI85307.1"/>
    </source>
</evidence>
<dbReference type="InterPro" id="IPR011011">
    <property type="entry name" value="Znf_FYVE_PHD"/>
</dbReference>
<keyword evidence="3" id="KW-0863">Zinc-finger</keyword>
<dbReference type="SMART" id="SM00249">
    <property type="entry name" value="PHD"/>
    <property type="match status" value="3"/>
</dbReference>
<dbReference type="InterPro" id="IPR055198">
    <property type="entry name" value="NSD_PHD"/>
</dbReference>
<feature type="domain" description="Zinc finger PHD-type" evidence="6">
    <location>
        <begin position="353"/>
        <end position="417"/>
    </location>
</feature>
<dbReference type="InterPro" id="IPR001965">
    <property type="entry name" value="Znf_PHD"/>
</dbReference>
<evidence type="ECO:0000313" key="8">
    <source>
        <dbReference type="Proteomes" id="UP000324705"/>
    </source>
</evidence>